<evidence type="ECO:0000256" key="3">
    <source>
        <dbReference type="ARBA" id="ARBA00022737"/>
    </source>
</evidence>
<name>A0A6P9EF23_JUGRE</name>
<sequence>MTSSMDLQGASLSLSSSSSSICSWTHDVFLSFRGEDVRQKFISHLYHALHHRGINTCIDKNLERGEEISPEIFKAIERSMISIIVLSKNYSESRWCLDELLKILECKENVKQIVLPLFYDVSPSEVRHQKGNFGEAFAKLGCKIKDEVKVTKWKAALQKVANFFRFTLGDRNESEFIEEISKWVDSIMVNRTFLNVAKYPVGIESRVRDIYQHLSIGRNDIICMVGIFGTGGIGKTTISKEIYNRISYQFEGSCFLKNIRETSKAGGLIQLQKTLLYEILGISLDCHDIDRGINVIRHRLCSKRVLLILDDVNELVQLETLAGALDWFGSGSRIIITTRDQHLLNFSKAVSKYELKILAKDEALKLFSLHAFEKDEPLDNYVELSKQVLQYAQGLPLALTVIGSTLKDRSIHQWKSVLNKYKQIPDVNIQSVLRVSYDGLEDNEKDMFLDIACFFKGEPLADIIKIFDNCGFSSDYGIWRLVDKCLITVDEWNKSVWMHDLLQYMGREIVRLQSPKEPGERSRLWFHEDVRHVLEESMGTNKIEGIIVEMPKGEEMIISSPEAFVQMKRLRVFINRNASFSNGPNYLSNELRVLDWFEYPLQSLPPNFHGNKLIIFKMRGSFIKELSFIKFKNVTTMGFNDCNLLTKVPDLSSMPNLKELIVEKCTSLVEVHDSVGSLDNLLKLSFRECSNLQIFPRRLKLRSLRDLNLCDCPNLREFPEIGCEMKYLHSLHLLRTAVEELPISIRNLTGLDVLFINGCKNLVRPPTNSILVLQNLRTLGIGGPTVEDQILLREEKLLEFVGIAASDEFKQCITSVESSKLSPNRIEFLSKIKFIYQV</sequence>
<dbReference type="OrthoDB" id="2016095at2759"/>
<protein>
    <recommendedName>
        <fullName evidence="1">ADP-ribosyl cyclase/cyclic ADP-ribose hydrolase</fullName>
        <ecNumber evidence="1">3.2.2.6</ecNumber>
    </recommendedName>
</protein>
<dbReference type="GO" id="GO:0007165">
    <property type="term" value="P:signal transduction"/>
    <property type="evidence" value="ECO:0007669"/>
    <property type="project" value="InterPro"/>
</dbReference>
<dbReference type="SMART" id="SM00255">
    <property type="entry name" value="TIR"/>
    <property type="match status" value="1"/>
</dbReference>
<dbReference type="InterPro" id="IPR035897">
    <property type="entry name" value="Toll_tir_struct_dom_sf"/>
</dbReference>
<dbReference type="Gene3D" id="3.80.10.10">
    <property type="entry name" value="Ribonuclease Inhibitor"/>
    <property type="match status" value="2"/>
</dbReference>
<dbReference type="InterPro" id="IPR042197">
    <property type="entry name" value="Apaf_helical"/>
</dbReference>
<gene>
    <name evidence="10 11 12 13" type="primary">LOC109013125</name>
</gene>
<dbReference type="SUPFAM" id="SSF52540">
    <property type="entry name" value="P-loop containing nucleoside triphosphate hydrolases"/>
    <property type="match status" value="1"/>
</dbReference>
<keyword evidence="4" id="KW-0378">Hydrolase</keyword>
<dbReference type="GO" id="GO:0061809">
    <property type="term" value="F:NAD+ nucleosidase activity, cyclic ADP-ribose generating"/>
    <property type="evidence" value="ECO:0007669"/>
    <property type="project" value="UniProtKB-EC"/>
</dbReference>
<keyword evidence="6" id="KW-0520">NAD</keyword>
<keyword evidence="3" id="KW-0677">Repeat</keyword>
<evidence type="ECO:0000256" key="4">
    <source>
        <dbReference type="ARBA" id="ARBA00022801"/>
    </source>
</evidence>
<dbReference type="FunFam" id="3.40.50.10140:FF:000007">
    <property type="entry name" value="Disease resistance protein (TIR-NBS-LRR class)"/>
    <property type="match status" value="1"/>
</dbReference>
<dbReference type="SUPFAM" id="SSF46785">
    <property type="entry name" value="Winged helix' DNA-binding domain"/>
    <property type="match status" value="1"/>
</dbReference>
<dbReference type="InterPro" id="IPR044974">
    <property type="entry name" value="Disease_R_plants"/>
</dbReference>
<dbReference type="Gene3D" id="1.10.8.430">
    <property type="entry name" value="Helical domain of apoptotic protease-activating factors"/>
    <property type="match status" value="1"/>
</dbReference>
<dbReference type="PRINTS" id="PR00364">
    <property type="entry name" value="DISEASERSIST"/>
</dbReference>
<dbReference type="Gene3D" id="3.40.50.10140">
    <property type="entry name" value="Toll/interleukin-1 receptor homology (TIR) domain"/>
    <property type="match status" value="1"/>
</dbReference>
<proteinExistence type="predicted"/>
<reference evidence="10 11" key="1">
    <citation type="submission" date="2025-04" db="UniProtKB">
        <authorList>
            <consortium name="RefSeq"/>
        </authorList>
    </citation>
    <scope>IDENTIFICATION</scope>
    <source>
        <tissue evidence="10 11">Leaves</tissue>
    </source>
</reference>
<dbReference type="PANTHER" id="PTHR11017:SF570">
    <property type="entry name" value="DISEASE RESISTANCE PROTEIN (TIR-NBS CLASS)-RELATED"/>
    <property type="match status" value="1"/>
</dbReference>
<dbReference type="Pfam" id="PF23282">
    <property type="entry name" value="WHD_ROQ1"/>
    <property type="match status" value="1"/>
</dbReference>
<dbReference type="Pfam" id="PF00931">
    <property type="entry name" value="NB-ARC"/>
    <property type="match status" value="1"/>
</dbReference>
<dbReference type="Pfam" id="PF01582">
    <property type="entry name" value="TIR"/>
    <property type="match status" value="1"/>
</dbReference>
<organism evidence="9 13">
    <name type="scientific">Juglans regia</name>
    <name type="common">English walnut</name>
    <dbReference type="NCBI Taxonomy" id="51240"/>
    <lineage>
        <taxon>Eukaryota</taxon>
        <taxon>Viridiplantae</taxon>
        <taxon>Streptophyta</taxon>
        <taxon>Embryophyta</taxon>
        <taxon>Tracheophyta</taxon>
        <taxon>Spermatophyta</taxon>
        <taxon>Magnoliopsida</taxon>
        <taxon>eudicotyledons</taxon>
        <taxon>Gunneridae</taxon>
        <taxon>Pentapetalae</taxon>
        <taxon>rosids</taxon>
        <taxon>fabids</taxon>
        <taxon>Fagales</taxon>
        <taxon>Juglandaceae</taxon>
        <taxon>Juglans</taxon>
    </lineage>
</organism>
<dbReference type="InterPro" id="IPR027417">
    <property type="entry name" value="P-loop_NTPase"/>
</dbReference>
<evidence type="ECO:0000256" key="5">
    <source>
        <dbReference type="ARBA" id="ARBA00022821"/>
    </source>
</evidence>
<evidence type="ECO:0000313" key="10">
    <source>
        <dbReference type="RefSeq" id="XP_035546046.1"/>
    </source>
</evidence>
<keyword evidence="9" id="KW-1185">Reference proteome</keyword>
<dbReference type="InterPro" id="IPR002182">
    <property type="entry name" value="NB-ARC"/>
</dbReference>
<evidence type="ECO:0000256" key="1">
    <source>
        <dbReference type="ARBA" id="ARBA00011982"/>
    </source>
</evidence>
<evidence type="ECO:0000313" key="12">
    <source>
        <dbReference type="RefSeq" id="XP_035546048.1"/>
    </source>
</evidence>
<dbReference type="GO" id="GO:0006952">
    <property type="term" value="P:defense response"/>
    <property type="evidence" value="ECO:0007669"/>
    <property type="project" value="UniProtKB-KW"/>
</dbReference>
<evidence type="ECO:0000313" key="11">
    <source>
        <dbReference type="RefSeq" id="XP_035546047.1"/>
    </source>
</evidence>
<dbReference type="Gramene" id="Jr05_04160_p1">
    <property type="protein sequence ID" value="cds.Jr05_04160_p1"/>
    <property type="gene ID" value="Jr05_04160"/>
</dbReference>
<evidence type="ECO:0000256" key="7">
    <source>
        <dbReference type="ARBA" id="ARBA00047304"/>
    </source>
</evidence>
<dbReference type="AlphaFoldDB" id="A0A6P9EF23"/>
<dbReference type="GeneID" id="109013125"/>
<dbReference type="RefSeq" id="XP_035546046.1">
    <property type="nucleotide sequence ID" value="XM_035690153.1"/>
</dbReference>
<evidence type="ECO:0000313" key="13">
    <source>
        <dbReference type="RefSeq" id="XP_035546049.1"/>
    </source>
</evidence>
<evidence type="ECO:0000256" key="6">
    <source>
        <dbReference type="ARBA" id="ARBA00023027"/>
    </source>
</evidence>
<dbReference type="InterPro" id="IPR058192">
    <property type="entry name" value="WHD_ROQ1-like"/>
</dbReference>
<comment type="catalytic activity">
    <reaction evidence="7">
        <text>NAD(+) + H2O = ADP-D-ribose + nicotinamide + H(+)</text>
        <dbReference type="Rhea" id="RHEA:16301"/>
        <dbReference type="ChEBI" id="CHEBI:15377"/>
        <dbReference type="ChEBI" id="CHEBI:15378"/>
        <dbReference type="ChEBI" id="CHEBI:17154"/>
        <dbReference type="ChEBI" id="CHEBI:57540"/>
        <dbReference type="ChEBI" id="CHEBI:57967"/>
        <dbReference type="EC" id="3.2.2.6"/>
    </reaction>
    <physiologicalReaction direction="left-to-right" evidence="7">
        <dbReference type="Rhea" id="RHEA:16302"/>
    </physiologicalReaction>
</comment>
<dbReference type="RefSeq" id="XP_035546048.1">
    <property type="nucleotide sequence ID" value="XM_035690155.1"/>
</dbReference>
<dbReference type="Pfam" id="PF23286">
    <property type="entry name" value="LRR_13"/>
    <property type="match status" value="1"/>
</dbReference>
<dbReference type="InterPro" id="IPR032675">
    <property type="entry name" value="LRR_dom_sf"/>
</dbReference>
<dbReference type="KEGG" id="jre:109013125"/>
<dbReference type="InterPro" id="IPR058546">
    <property type="entry name" value="RPS4B/Roq1-like_LRR"/>
</dbReference>
<dbReference type="FunFam" id="1.10.8.430:FF:000002">
    <property type="entry name" value="Disease resistance protein (TIR-NBS-LRR class)"/>
    <property type="match status" value="1"/>
</dbReference>
<evidence type="ECO:0000259" key="8">
    <source>
        <dbReference type="PROSITE" id="PS50104"/>
    </source>
</evidence>
<dbReference type="EC" id="3.2.2.6" evidence="1"/>
<dbReference type="RefSeq" id="XP_035546047.1">
    <property type="nucleotide sequence ID" value="XM_035690154.1"/>
</dbReference>
<dbReference type="InterPro" id="IPR036390">
    <property type="entry name" value="WH_DNA-bd_sf"/>
</dbReference>
<evidence type="ECO:0000313" key="9">
    <source>
        <dbReference type="Proteomes" id="UP000235220"/>
    </source>
</evidence>
<dbReference type="RefSeq" id="XP_035546049.1">
    <property type="nucleotide sequence ID" value="XM_035690156.1"/>
</dbReference>
<keyword evidence="5" id="KW-0611">Plant defense</keyword>
<dbReference type="InterPro" id="IPR000157">
    <property type="entry name" value="TIR_dom"/>
</dbReference>
<dbReference type="SUPFAM" id="SSF52058">
    <property type="entry name" value="L domain-like"/>
    <property type="match status" value="1"/>
</dbReference>
<dbReference type="GO" id="GO:0043531">
    <property type="term" value="F:ADP binding"/>
    <property type="evidence" value="ECO:0007669"/>
    <property type="project" value="InterPro"/>
</dbReference>
<dbReference type="SUPFAM" id="SSF52200">
    <property type="entry name" value="Toll/Interleukin receptor TIR domain"/>
    <property type="match status" value="1"/>
</dbReference>
<accession>A0A6P9EF23</accession>
<dbReference type="Gene3D" id="3.40.50.300">
    <property type="entry name" value="P-loop containing nucleotide triphosphate hydrolases"/>
    <property type="match status" value="1"/>
</dbReference>
<dbReference type="PANTHER" id="PTHR11017">
    <property type="entry name" value="LEUCINE-RICH REPEAT-CONTAINING PROTEIN"/>
    <property type="match status" value="1"/>
</dbReference>
<keyword evidence="2" id="KW-0433">Leucine-rich repeat</keyword>
<dbReference type="PROSITE" id="PS50104">
    <property type="entry name" value="TIR"/>
    <property type="match status" value="1"/>
</dbReference>
<feature type="domain" description="TIR" evidence="8">
    <location>
        <begin position="24"/>
        <end position="188"/>
    </location>
</feature>
<dbReference type="Proteomes" id="UP000235220">
    <property type="component" value="Chromosome 5"/>
</dbReference>
<evidence type="ECO:0000256" key="2">
    <source>
        <dbReference type="ARBA" id="ARBA00022614"/>
    </source>
</evidence>